<keyword evidence="1" id="KW-0175">Coiled coil</keyword>
<feature type="region of interest" description="Disordered" evidence="2">
    <location>
        <begin position="217"/>
        <end position="236"/>
    </location>
</feature>
<evidence type="ECO:0000256" key="1">
    <source>
        <dbReference type="SAM" id="Coils"/>
    </source>
</evidence>
<name>A0A3G4ZMU7_9VIRU</name>
<evidence type="ECO:0000256" key="2">
    <source>
        <dbReference type="SAM" id="MobiDB-lite"/>
    </source>
</evidence>
<feature type="coiled-coil region" evidence="1">
    <location>
        <begin position="169"/>
        <end position="196"/>
    </location>
</feature>
<proteinExistence type="predicted"/>
<reference evidence="3" key="1">
    <citation type="submission" date="2018-10" db="EMBL/GenBank/DDBJ databases">
        <title>Hidden diversity of soil giant viruses.</title>
        <authorList>
            <person name="Schulz F."/>
            <person name="Alteio L."/>
            <person name="Goudeau D."/>
            <person name="Ryan E.M."/>
            <person name="Malmstrom R.R."/>
            <person name="Blanchard J."/>
            <person name="Woyke T."/>
        </authorList>
    </citation>
    <scope>NUCLEOTIDE SEQUENCE</scope>
    <source>
        <strain evidence="3">TEV1</strain>
    </source>
</reference>
<accession>A0A3G4ZMU7</accession>
<dbReference type="EMBL" id="MK071979">
    <property type="protein sequence ID" value="AYV75371.1"/>
    <property type="molecule type" value="Genomic_DNA"/>
</dbReference>
<gene>
    <name evidence="3" type="ORF">Terrestrivirus1_245</name>
</gene>
<evidence type="ECO:0000313" key="3">
    <source>
        <dbReference type="EMBL" id="AYV75371.1"/>
    </source>
</evidence>
<organism evidence="3">
    <name type="scientific">Terrestrivirus sp</name>
    <dbReference type="NCBI Taxonomy" id="2487775"/>
    <lineage>
        <taxon>Viruses</taxon>
        <taxon>Varidnaviria</taxon>
        <taxon>Bamfordvirae</taxon>
        <taxon>Nucleocytoviricota</taxon>
        <taxon>Megaviricetes</taxon>
        <taxon>Imitervirales</taxon>
        <taxon>Mimiviridae</taxon>
        <taxon>Klosneuvirinae</taxon>
    </lineage>
</organism>
<protein>
    <submittedName>
        <fullName evidence="3">Uncharacterized protein</fullName>
    </submittedName>
</protein>
<sequence length="289" mass="34114">MEENWYSSIQSQLVCRDNNMKSYEAMIYEINRYKERCNDALKENRILKTKQNDVTTSKIYDEQFSSTMKNIISDKNVNDRERNKIFEKLMDHNILQQKLLSTKEVIIANNNKIKILEQELSISQKKIVELEKLKNESSDALATTKLELIMLQKENVMFLNSLIKEKDEKNKITSELLNCESQIKMLRANEKKLKDEVFILEIEFNAMKGKLSSIIIDDNNDNNDNNDSDKNVFNSRDTTLSRENTSKFELDKFDKFDKFDKSDKLDKLDELDELDEFDEFDETGDYEII</sequence>